<dbReference type="Proteomes" id="UP000002668">
    <property type="component" value="Genome"/>
</dbReference>
<feature type="region of interest" description="Disordered" evidence="1">
    <location>
        <begin position="152"/>
        <end position="249"/>
    </location>
</feature>
<accession>E4ZY88</accession>
<feature type="compositionally biased region" description="Low complexity" evidence="1">
    <location>
        <begin position="157"/>
        <end position="166"/>
    </location>
</feature>
<evidence type="ECO:0000313" key="2">
    <source>
        <dbReference type="EMBL" id="CBX96333.1"/>
    </source>
</evidence>
<dbReference type="EMBL" id="FP929128">
    <property type="protein sequence ID" value="CBX96333.1"/>
    <property type="molecule type" value="Genomic_DNA"/>
</dbReference>
<dbReference type="InParanoid" id="E4ZY88"/>
<dbReference type="AlphaFoldDB" id="E4ZY88"/>
<feature type="compositionally biased region" description="Acidic residues" evidence="1">
    <location>
        <begin position="225"/>
        <end position="239"/>
    </location>
</feature>
<feature type="region of interest" description="Disordered" evidence="1">
    <location>
        <begin position="1"/>
        <end position="92"/>
    </location>
</feature>
<dbReference type="HOGENOM" id="CLU_567587_0_0_1"/>
<feature type="compositionally biased region" description="Low complexity" evidence="1">
    <location>
        <begin position="74"/>
        <end position="91"/>
    </location>
</feature>
<protein>
    <submittedName>
        <fullName evidence="2">Predicted protein</fullName>
    </submittedName>
</protein>
<sequence length="501" mass="54497">MDNMTKEVTPTGSTPPPTPRQSTARAWPEQLSTRAATPAPRTSAGSAFATPDSTGRMPLSSSANNIGANGLPNTPFGSGTPCTPSTPSSSPRVACTDNGSLFNSSGVPTGKCTECDKRNSSIMRQCPGCAFKLCTPCFDKRPKDGLERKIRHGFAMSESASPATPRAARRKPRDSFGSSETQMGDLGEAGASGEGKTKVKARSKLEPTPRKRAVKKLKTAKFVESEDDDTSSEEYDPEDAPLSPSKRPRCTLTMADLPCELPLQEPSARKRLIASSSAAYQTPPSPSPNLATNPLVSTGVPRSNMSIDDLMRTYGVNTVENPYQEHLLSRHVPVVSNPEIRIPDKVARNFANLPTAAQIQQNIQEKTLKKLQEKRIRNVSAAVQESGVAHLQNRRQAAPPGIKACTVREFVKMEAVKYRDDVTMDEDENKALAGHLDAEALSWGTRTWRGLSDQRKNDLRPGLNLRLDLLDEPPVSKSRLAGLLKEEAEKKLRRMQEDRAS</sequence>
<dbReference type="OrthoDB" id="4755622at2759"/>
<dbReference type="eggNOG" id="ENOG502SXED">
    <property type="taxonomic scope" value="Eukaryota"/>
</dbReference>
<organism evidence="3">
    <name type="scientific">Leptosphaeria maculans (strain JN3 / isolate v23.1.3 / race Av1-4-5-6-7-8)</name>
    <name type="common">Blackleg fungus</name>
    <name type="synonym">Phoma lingam</name>
    <dbReference type="NCBI Taxonomy" id="985895"/>
    <lineage>
        <taxon>Eukaryota</taxon>
        <taxon>Fungi</taxon>
        <taxon>Dikarya</taxon>
        <taxon>Ascomycota</taxon>
        <taxon>Pezizomycotina</taxon>
        <taxon>Dothideomycetes</taxon>
        <taxon>Pleosporomycetidae</taxon>
        <taxon>Pleosporales</taxon>
        <taxon>Pleosporineae</taxon>
        <taxon>Leptosphaeriaceae</taxon>
        <taxon>Plenodomus</taxon>
        <taxon>Plenodomus lingam/Leptosphaeria maculans species complex</taxon>
    </lineage>
</organism>
<feature type="compositionally biased region" description="Low complexity" evidence="1">
    <location>
        <begin position="32"/>
        <end position="47"/>
    </location>
</feature>
<dbReference type="CDD" id="cd19757">
    <property type="entry name" value="Bbox1"/>
    <property type="match status" value="1"/>
</dbReference>
<evidence type="ECO:0000256" key="1">
    <source>
        <dbReference type="SAM" id="MobiDB-lite"/>
    </source>
</evidence>
<evidence type="ECO:0000313" key="3">
    <source>
        <dbReference type="Proteomes" id="UP000002668"/>
    </source>
</evidence>
<dbReference type="OMA" id="HTAKCTE"/>
<name>E4ZY88_LEPMJ</name>
<keyword evidence="3" id="KW-1185">Reference proteome</keyword>
<proteinExistence type="predicted"/>
<feature type="compositionally biased region" description="Basic residues" evidence="1">
    <location>
        <begin position="210"/>
        <end position="219"/>
    </location>
</feature>
<reference evidence="3" key="1">
    <citation type="journal article" date="2011" name="Nat. Commun.">
        <title>Effector diversification within compartments of the Leptosphaeria maculans genome affected by Repeat-Induced Point mutations.</title>
        <authorList>
            <person name="Rouxel T."/>
            <person name="Grandaubert J."/>
            <person name="Hane J.K."/>
            <person name="Hoede C."/>
            <person name="van de Wouw A.P."/>
            <person name="Couloux A."/>
            <person name="Dominguez V."/>
            <person name="Anthouard V."/>
            <person name="Bally P."/>
            <person name="Bourras S."/>
            <person name="Cozijnsen A.J."/>
            <person name="Ciuffetti L.M."/>
            <person name="Degrave A."/>
            <person name="Dilmaghani A."/>
            <person name="Duret L."/>
            <person name="Fudal I."/>
            <person name="Goodwin S.B."/>
            <person name="Gout L."/>
            <person name="Glaser N."/>
            <person name="Linglin J."/>
            <person name="Kema G.H.J."/>
            <person name="Lapalu N."/>
            <person name="Lawrence C.B."/>
            <person name="May K."/>
            <person name="Meyer M."/>
            <person name="Ollivier B."/>
            <person name="Poulain J."/>
            <person name="Schoch C.L."/>
            <person name="Simon A."/>
            <person name="Spatafora J.W."/>
            <person name="Stachowiak A."/>
            <person name="Turgeon B.G."/>
            <person name="Tyler B.M."/>
            <person name="Vincent D."/>
            <person name="Weissenbach J."/>
            <person name="Amselem J."/>
            <person name="Quesneville H."/>
            <person name="Oliver R.P."/>
            <person name="Wincker P."/>
            <person name="Balesdent M.-H."/>
            <person name="Howlett B.J."/>
        </authorList>
    </citation>
    <scope>NUCLEOTIDE SEQUENCE [LARGE SCALE GENOMIC DNA]</scope>
    <source>
        <strain evidence="3">JN3 / isolate v23.1.3 / race Av1-4-5-6-7-8</strain>
    </source>
</reference>
<gene>
    <name evidence="2" type="ORF">LEMA_P112520.1</name>
</gene>
<dbReference type="VEuPathDB" id="FungiDB:LEMA_P112520.1"/>